<dbReference type="Gene3D" id="3.30.450.80">
    <property type="entry name" value="Transcription factor LuxR-like, autoinducer-binding domain"/>
    <property type="match status" value="1"/>
</dbReference>
<dbReference type="Pfam" id="PF00196">
    <property type="entry name" value="GerE"/>
    <property type="match status" value="1"/>
</dbReference>
<dbReference type="GO" id="GO:0003677">
    <property type="term" value="F:DNA binding"/>
    <property type="evidence" value="ECO:0007669"/>
    <property type="project" value="UniProtKB-KW"/>
</dbReference>
<evidence type="ECO:0000256" key="1">
    <source>
        <dbReference type="ARBA" id="ARBA00023015"/>
    </source>
</evidence>
<keyword evidence="3" id="KW-0804">Transcription</keyword>
<dbReference type="Pfam" id="PF03472">
    <property type="entry name" value="Autoind_bind"/>
    <property type="match status" value="1"/>
</dbReference>
<dbReference type="InterPro" id="IPR005143">
    <property type="entry name" value="TF_LuxR_autoind-bd_dom"/>
</dbReference>
<evidence type="ECO:0000256" key="3">
    <source>
        <dbReference type="ARBA" id="ARBA00023163"/>
    </source>
</evidence>
<dbReference type="SUPFAM" id="SSF46894">
    <property type="entry name" value="C-terminal effector domain of the bipartite response regulators"/>
    <property type="match status" value="1"/>
</dbReference>
<dbReference type="InterPro" id="IPR016032">
    <property type="entry name" value="Sig_transdc_resp-reg_C-effctor"/>
</dbReference>
<comment type="caution">
    <text evidence="5">The sequence shown here is derived from an EMBL/GenBank/DDBJ whole genome shotgun (WGS) entry which is preliminary data.</text>
</comment>
<dbReference type="AlphaFoldDB" id="A0A6N8SA64"/>
<keyword evidence="1" id="KW-0805">Transcription regulation</keyword>
<protein>
    <recommendedName>
        <fullName evidence="4">HTH luxR-type domain-containing protein</fullName>
    </recommendedName>
</protein>
<organism evidence="5 6">
    <name type="scientific">Shinella kummerowiae</name>
    <dbReference type="NCBI Taxonomy" id="417745"/>
    <lineage>
        <taxon>Bacteria</taxon>
        <taxon>Pseudomonadati</taxon>
        <taxon>Pseudomonadota</taxon>
        <taxon>Alphaproteobacteria</taxon>
        <taxon>Hyphomicrobiales</taxon>
        <taxon>Rhizobiaceae</taxon>
        <taxon>Shinella</taxon>
    </lineage>
</organism>
<dbReference type="PANTHER" id="PTHR44688:SF16">
    <property type="entry name" value="DNA-BINDING TRANSCRIPTIONAL ACTIVATOR DEVR_DOSR"/>
    <property type="match status" value="1"/>
</dbReference>
<gene>
    <name evidence="5" type="ORF">GR138_04545</name>
</gene>
<dbReference type="Gene3D" id="1.10.10.10">
    <property type="entry name" value="Winged helix-like DNA-binding domain superfamily/Winged helix DNA-binding domain"/>
    <property type="match status" value="1"/>
</dbReference>
<sequence>MAVLNQHFRRYDFEGDLEKALNRVDFFRIFHTMALRYGFEHFGVLQLANEHETSTLAARLVLHDLPAGLAETYDKRHRLNDSALFRSFYKSTISTVWQASDHDGHNGSSAEGADFIDQIGFDMALSIPVHSVAGTRYIVLFLGDGDDIGRTEHFEICYEANCAFDYFHRQVLANKAGMGLTPRETEILRWISYGKTASEIALIVSVSEHTVNSHTATILKKLDVVNRTQMVAKAIREQIIQ</sequence>
<evidence type="ECO:0000259" key="4">
    <source>
        <dbReference type="PROSITE" id="PS50043"/>
    </source>
</evidence>
<evidence type="ECO:0000313" key="6">
    <source>
        <dbReference type="Proteomes" id="UP000435802"/>
    </source>
</evidence>
<evidence type="ECO:0000256" key="2">
    <source>
        <dbReference type="ARBA" id="ARBA00023125"/>
    </source>
</evidence>
<dbReference type="SMART" id="SM00421">
    <property type="entry name" value="HTH_LUXR"/>
    <property type="match status" value="1"/>
</dbReference>
<dbReference type="CDD" id="cd06170">
    <property type="entry name" value="LuxR_C_like"/>
    <property type="match status" value="1"/>
</dbReference>
<dbReference type="PROSITE" id="PS50043">
    <property type="entry name" value="HTH_LUXR_2"/>
    <property type="match status" value="1"/>
</dbReference>
<dbReference type="OrthoDB" id="8113315at2"/>
<dbReference type="RefSeq" id="WP_160857451.1">
    <property type="nucleotide sequence ID" value="NZ_JAODWE010000007.1"/>
</dbReference>
<evidence type="ECO:0000313" key="5">
    <source>
        <dbReference type="EMBL" id="MXN44448.1"/>
    </source>
</evidence>
<accession>A0A6N8SA64</accession>
<dbReference type="InterPro" id="IPR000792">
    <property type="entry name" value="Tscrpt_reg_LuxR_C"/>
</dbReference>
<feature type="domain" description="HTH luxR-type" evidence="4">
    <location>
        <begin position="173"/>
        <end position="238"/>
    </location>
</feature>
<dbReference type="PRINTS" id="PR00038">
    <property type="entry name" value="HTHLUXR"/>
</dbReference>
<dbReference type="EMBL" id="WUMK01000002">
    <property type="protein sequence ID" value="MXN44448.1"/>
    <property type="molecule type" value="Genomic_DNA"/>
</dbReference>
<name>A0A6N8SA64_9HYPH</name>
<dbReference type="Proteomes" id="UP000435802">
    <property type="component" value="Unassembled WGS sequence"/>
</dbReference>
<dbReference type="SUPFAM" id="SSF75516">
    <property type="entry name" value="Pheromone-binding domain of LuxR-like quorum-sensing transcription factors"/>
    <property type="match status" value="1"/>
</dbReference>
<dbReference type="InterPro" id="IPR036693">
    <property type="entry name" value="TF_LuxR_autoind-bd_dom_sf"/>
</dbReference>
<keyword evidence="2" id="KW-0238">DNA-binding</keyword>
<proteinExistence type="predicted"/>
<dbReference type="PANTHER" id="PTHR44688">
    <property type="entry name" value="DNA-BINDING TRANSCRIPTIONAL ACTIVATOR DEVR_DOSR"/>
    <property type="match status" value="1"/>
</dbReference>
<dbReference type="GO" id="GO:0006355">
    <property type="term" value="P:regulation of DNA-templated transcription"/>
    <property type="evidence" value="ECO:0007669"/>
    <property type="project" value="InterPro"/>
</dbReference>
<reference evidence="5 6" key="1">
    <citation type="submission" date="2019-12" db="EMBL/GenBank/DDBJ databases">
        <title>Shinella kummerowiae sp. nov., a symbiotic bacterium isolated from root nodules of the herbal legume Kummerowia stipulacea.</title>
        <authorList>
            <person name="Gao J."/>
        </authorList>
    </citation>
    <scope>NUCLEOTIDE SEQUENCE [LARGE SCALE GENOMIC DNA]</scope>
    <source>
        <strain evidence="5 6">CCBAU 25048</strain>
    </source>
</reference>
<dbReference type="InterPro" id="IPR036388">
    <property type="entry name" value="WH-like_DNA-bd_sf"/>
</dbReference>
<keyword evidence="6" id="KW-1185">Reference proteome</keyword>